<dbReference type="KEGG" id="smaa:IT774_00115"/>
<protein>
    <recommendedName>
        <fullName evidence="1">Putative endonuclease Z1 domain-containing protein</fullName>
    </recommendedName>
</protein>
<dbReference type="Pfam" id="PF10593">
    <property type="entry name" value="Z1"/>
    <property type="match status" value="1"/>
</dbReference>
<proteinExistence type="predicted"/>
<name>A0A7S9E0I6_9ALTE</name>
<dbReference type="AlphaFoldDB" id="A0A7S9E0I6"/>
<evidence type="ECO:0000313" key="2">
    <source>
        <dbReference type="EMBL" id="QPG07083.1"/>
    </source>
</evidence>
<dbReference type="Proteomes" id="UP000595095">
    <property type="component" value="Chromosome"/>
</dbReference>
<keyword evidence="3" id="KW-1185">Reference proteome</keyword>
<dbReference type="EMBL" id="CP064795">
    <property type="protein sequence ID" value="QPG07083.1"/>
    <property type="molecule type" value="Genomic_DNA"/>
</dbReference>
<feature type="domain" description="Putative endonuclease Z1" evidence="1">
    <location>
        <begin position="1"/>
        <end position="109"/>
    </location>
</feature>
<gene>
    <name evidence="2" type="ORF">IT774_00115</name>
</gene>
<reference evidence="2 3" key="1">
    <citation type="submission" date="2020-11" db="EMBL/GenBank/DDBJ databases">
        <title>Complete genome sequence for Salinimonas sp. strain G2-b.</title>
        <authorList>
            <person name="Park S.-J."/>
        </authorList>
    </citation>
    <scope>NUCLEOTIDE SEQUENCE [LARGE SCALE GENOMIC DNA]</scope>
    <source>
        <strain evidence="2 3">G2-b</strain>
    </source>
</reference>
<organism evidence="2 3">
    <name type="scientific">Salinimonas marina</name>
    <dbReference type="NCBI Taxonomy" id="2785918"/>
    <lineage>
        <taxon>Bacteria</taxon>
        <taxon>Pseudomonadati</taxon>
        <taxon>Pseudomonadota</taxon>
        <taxon>Gammaproteobacteria</taxon>
        <taxon>Alteromonadales</taxon>
        <taxon>Alteromonadaceae</taxon>
        <taxon>Alteromonas/Salinimonas group</taxon>
        <taxon>Salinimonas</taxon>
    </lineage>
</organism>
<sequence length="387" mass="43540">MDYTDAPKSGLHIIAVGGLALARGLTLEGLTTSYVLRNVGAADTLLQMGRWFGYRPGYERLCRVHMTENMHAHFTEINESVEELRHDLVVMEKQKKRPSEFGLKVRHSPTGIAITAANKMRTAEEIEVALDLSCKHTQAYEVYDDLAINKHNKMAIDELLASLNVNGSTNYNEEDKAIVYSNVPVQEVLELLTKFQNPTTHFALGSNNESLVTNYISDRLKELSSWDVAIPFVGLKSNRPFPYQTDKNAYCRSRHSGDTGDLEKGKVKITAKNVVADPNPNDLRFGQGDITESVNKLKKEDSDLRPTQAHLQARRKPLLILHIFDFEDKENRSSLSRAEDLVVSLSIGFPETKVKVKPKKYAATSRFLEMLKSMASENETDEVLEDE</sequence>
<evidence type="ECO:0000313" key="3">
    <source>
        <dbReference type="Proteomes" id="UP000595095"/>
    </source>
</evidence>
<dbReference type="InterPro" id="IPR018310">
    <property type="entry name" value="Put_endonuclease_Z1-dom"/>
</dbReference>
<accession>A0A7S9E0I6</accession>
<evidence type="ECO:0000259" key="1">
    <source>
        <dbReference type="Pfam" id="PF10593"/>
    </source>
</evidence>